<dbReference type="EMBL" id="JPIU01000012">
    <property type="protein sequence ID" value="KIO47600.1"/>
    <property type="molecule type" value="Genomic_DNA"/>
</dbReference>
<dbReference type="Proteomes" id="UP000031980">
    <property type="component" value="Unassembled WGS sequence"/>
</dbReference>
<keyword evidence="2" id="KW-1185">Reference proteome</keyword>
<protein>
    <submittedName>
        <fullName evidence="1">Uncharacterized protein</fullName>
    </submittedName>
</protein>
<organism evidence="1 2">
    <name type="scientific">Sanguibacteroides justesenii</name>
    <dbReference type="NCBI Taxonomy" id="1547597"/>
    <lineage>
        <taxon>Bacteria</taxon>
        <taxon>Pseudomonadati</taxon>
        <taxon>Bacteroidota</taxon>
        <taxon>Bacteroidia</taxon>
        <taxon>Bacteroidales</taxon>
        <taxon>Porphyromonadaceae</taxon>
        <taxon>Sanguibacteroides</taxon>
    </lineage>
</organism>
<comment type="caution">
    <text evidence="1">The sequence shown here is derived from an EMBL/GenBank/DDBJ whole genome shotgun (WGS) entry which is preliminary data.</text>
</comment>
<dbReference type="RefSeq" id="WP_041504631.1">
    <property type="nucleotide sequence ID" value="NZ_JPIU01000012.1"/>
</dbReference>
<sequence length="64" mass="7324">MKSLILRLFFFSFLLIEGEEVFAAKYYVGGDVREFWTMELLPGVTVRTLGTAIVTKQIKTEDTC</sequence>
<evidence type="ECO:0000313" key="1">
    <source>
        <dbReference type="EMBL" id="KIO47600.1"/>
    </source>
</evidence>
<gene>
    <name evidence="1" type="ORF">BA92_00080</name>
</gene>
<reference evidence="1 2" key="1">
    <citation type="submission" date="2014-07" db="EMBL/GenBank/DDBJ databases">
        <title>Porphyromonadaceae bacterium OUH 308042 = ATCC BAA-2681 = DSM 28342 draft genome.</title>
        <authorList>
            <person name="Sydenham T.V."/>
            <person name="Hasman H."/>
            <person name="Justensen U.S."/>
        </authorList>
    </citation>
    <scope>NUCLEOTIDE SEQUENCE [LARGE SCALE GENOMIC DNA]</scope>
    <source>
        <strain evidence="1 2">OUH 308042</strain>
    </source>
</reference>
<evidence type="ECO:0000313" key="2">
    <source>
        <dbReference type="Proteomes" id="UP000031980"/>
    </source>
</evidence>
<accession>A0A0C3R9Z3</accession>
<dbReference type="AlphaFoldDB" id="A0A0C3R9Z3"/>
<proteinExistence type="predicted"/>
<name>A0A0C3R9Z3_9PORP</name>